<dbReference type="EMBL" id="VIWT01000001">
    <property type="protein sequence ID" value="TWG01239.1"/>
    <property type="molecule type" value="Genomic_DNA"/>
</dbReference>
<keyword evidence="9 14" id="KW-0233">DNA recombination</keyword>
<evidence type="ECO:0000256" key="1">
    <source>
        <dbReference type="ARBA" id="ARBA00022598"/>
    </source>
</evidence>
<evidence type="ECO:0000259" key="17">
    <source>
        <dbReference type="PROSITE" id="PS50160"/>
    </source>
</evidence>
<sequence length="512" mass="54287">MLLAELARTSREVAATSARSRKTALLAELFRGTAPAEAPVVITYLAGRLPQRRIGVGWSSLAEPVPPAGAPTLTVAQVDAALTELGAVHGAGAQAGRRELVERLLSRATAEEQEFLVRLIGGEVRQGALDAVAVDALAEAAGAPAAEVRRAVMLGGSLGAVAERLLADGPAALAGFRLTVGRPVLPMLAHTAKSVGEALDRLGPCVLDEKLDGIRIQVHRDGPVVRVFTRTLDEITARLPEVVAAALALPAERVVLDGELVALDPRGRPRPFQQTAGRVGSRLDVPGASGALPLTPVFFDLLALDGRDLLELPTAERHAELARLVPARLLVRRRVLAAGESAAAEEFAAAALARGQEGVVAKALDAPYTAGRRGTAWLKVKPVHTLDLVVLGAEWGHGRRAGRLSNLHLGAREPDGSFAMLGKTFKGLTDRLLDWQTERLRELAVEQPAWGVLVRPELVVEIAFDGVQRSSRYPAGVTLRFARVLRYRADKSAAEADTVAAVREFLPPEGNT</sequence>
<dbReference type="SUPFAM" id="SSF117018">
    <property type="entry name" value="ATP-dependent DNA ligase DNA-binding domain"/>
    <property type="match status" value="1"/>
</dbReference>
<evidence type="ECO:0000256" key="16">
    <source>
        <dbReference type="RuleBase" id="RU004196"/>
    </source>
</evidence>
<dbReference type="Gene3D" id="1.10.3260.10">
    <property type="entry name" value="DNA ligase, ATP-dependent, N-terminal domain"/>
    <property type="match status" value="1"/>
</dbReference>
<dbReference type="InterPro" id="IPR012309">
    <property type="entry name" value="DNA_ligase_ATP-dep_C"/>
</dbReference>
<dbReference type="GO" id="GO:0071897">
    <property type="term" value="P:DNA biosynthetic process"/>
    <property type="evidence" value="ECO:0007669"/>
    <property type="project" value="InterPro"/>
</dbReference>
<evidence type="ECO:0000256" key="7">
    <source>
        <dbReference type="ARBA" id="ARBA00022840"/>
    </source>
</evidence>
<feature type="active site" description="N6-AMP-lysine intermediate" evidence="14">
    <location>
        <position position="210"/>
    </location>
</feature>
<dbReference type="SUPFAM" id="SSF50249">
    <property type="entry name" value="Nucleic acid-binding proteins"/>
    <property type="match status" value="1"/>
</dbReference>
<evidence type="ECO:0000256" key="6">
    <source>
        <dbReference type="ARBA" id="ARBA00022763"/>
    </source>
</evidence>
<keyword evidence="4 14" id="KW-0479">Metal-binding</keyword>
<evidence type="ECO:0000256" key="13">
    <source>
        <dbReference type="ARBA" id="ARBA00054532"/>
    </source>
</evidence>
<dbReference type="GO" id="GO:0046872">
    <property type="term" value="F:metal ion binding"/>
    <property type="evidence" value="ECO:0007669"/>
    <property type="project" value="UniProtKB-KW"/>
</dbReference>
<dbReference type="Gene3D" id="3.30.470.30">
    <property type="entry name" value="DNA ligase/mRNA capping enzyme"/>
    <property type="match status" value="1"/>
</dbReference>
<evidence type="ECO:0000256" key="10">
    <source>
        <dbReference type="ARBA" id="ARBA00023204"/>
    </source>
</evidence>
<dbReference type="PROSITE" id="PS00697">
    <property type="entry name" value="DNA_LIGASE_A1"/>
    <property type="match status" value="1"/>
</dbReference>
<evidence type="ECO:0000256" key="8">
    <source>
        <dbReference type="ARBA" id="ARBA00022842"/>
    </source>
</evidence>
<protein>
    <recommendedName>
        <fullName evidence="14">Probable DNA ligase</fullName>
        <ecNumber evidence="14">6.5.1.1</ecNumber>
    </recommendedName>
    <alternativeName>
        <fullName evidence="14">Polydeoxyribonucleotide synthase [ATP]</fullName>
    </alternativeName>
</protein>
<name>A0A561UPG0_9ACTN</name>
<dbReference type="InterPro" id="IPR022865">
    <property type="entry name" value="DNA_ligae_ATP-dep_bac/arc"/>
</dbReference>
<keyword evidence="3 14" id="KW-0235">DNA replication</keyword>
<dbReference type="GO" id="GO:0005524">
    <property type="term" value="F:ATP binding"/>
    <property type="evidence" value="ECO:0007669"/>
    <property type="project" value="UniProtKB-UniRule"/>
</dbReference>
<dbReference type="GO" id="GO:0003677">
    <property type="term" value="F:DNA binding"/>
    <property type="evidence" value="ECO:0007669"/>
    <property type="project" value="InterPro"/>
</dbReference>
<dbReference type="FunFam" id="2.40.50.140:FF:000163">
    <property type="entry name" value="Probable DNA ligase"/>
    <property type="match status" value="1"/>
</dbReference>
<feature type="binding site" evidence="14">
    <location>
        <position position="230"/>
    </location>
    <ligand>
        <name>ATP</name>
        <dbReference type="ChEBI" id="CHEBI:30616"/>
    </ligand>
</feature>
<dbReference type="PROSITE" id="PS50160">
    <property type="entry name" value="DNA_LIGASE_A3"/>
    <property type="match status" value="1"/>
</dbReference>
<keyword evidence="2 14" id="KW-0132">Cell division</keyword>
<keyword evidence="19" id="KW-1185">Reference proteome</keyword>
<keyword evidence="8 14" id="KW-0460">Magnesium</keyword>
<keyword evidence="10 14" id="KW-0234">DNA repair</keyword>
<dbReference type="GO" id="GO:0003910">
    <property type="term" value="F:DNA ligase (ATP) activity"/>
    <property type="evidence" value="ECO:0007669"/>
    <property type="project" value="UniProtKB-UniRule"/>
</dbReference>
<dbReference type="InterPro" id="IPR012310">
    <property type="entry name" value="DNA_ligase_ATP-dep_cent"/>
</dbReference>
<feature type="domain" description="ATP-dependent DNA ligase family profile" evidence="17">
    <location>
        <begin position="299"/>
        <end position="413"/>
    </location>
</feature>
<dbReference type="EC" id="6.5.1.1" evidence="14"/>
<dbReference type="OrthoDB" id="3733803at2"/>
<dbReference type="PANTHER" id="PTHR45674:SF13">
    <property type="entry name" value="DNA LIGASE-RELATED"/>
    <property type="match status" value="1"/>
</dbReference>
<feature type="binding site" evidence="14">
    <location>
        <position position="208"/>
    </location>
    <ligand>
        <name>ATP</name>
        <dbReference type="ChEBI" id="CHEBI:30616"/>
    </ligand>
</feature>
<keyword evidence="11 14" id="KW-0131">Cell cycle</keyword>
<feature type="binding site" evidence="14">
    <location>
        <position position="379"/>
    </location>
    <ligand>
        <name>ATP</name>
        <dbReference type="ChEBI" id="CHEBI:30616"/>
    </ligand>
</feature>
<dbReference type="Proteomes" id="UP000317940">
    <property type="component" value="Unassembled WGS sequence"/>
</dbReference>
<dbReference type="InterPro" id="IPR036599">
    <property type="entry name" value="DNA_ligase_N_sf"/>
</dbReference>
<dbReference type="InterPro" id="IPR016059">
    <property type="entry name" value="DNA_ligase_ATP-dep_CS"/>
</dbReference>
<keyword evidence="6 14" id="KW-0227">DNA damage</keyword>
<gene>
    <name evidence="14" type="primary">lig</name>
    <name evidence="18" type="ORF">FHX73_115131</name>
</gene>
<evidence type="ECO:0000256" key="14">
    <source>
        <dbReference type="HAMAP-Rule" id="MF_00407"/>
    </source>
</evidence>
<keyword evidence="5 14" id="KW-0547">Nucleotide-binding</keyword>
<comment type="cofactor">
    <cofactor evidence="14">
        <name>Mg(2+)</name>
        <dbReference type="ChEBI" id="CHEBI:18420"/>
    </cofactor>
</comment>
<dbReference type="SUPFAM" id="SSF56091">
    <property type="entry name" value="DNA ligase/mRNA capping enzyme, catalytic domain"/>
    <property type="match status" value="1"/>
</dbReference>
<dbReference type="InterPro" id="IPR000977">
    <property type="entry name" value="DNA_ligase_ATP-dep"/>
</dbReference>
<reference evidence="18 19" key="1">
    <citation type="submission" date="2019-06" db="EMBL/GenBank/DDBJ databases">
        <title>Sequencing the genomes of 1000 actinobacteria strains.</title>
        <authorList>
            <person name="Klenk H.-P."/>
        </authorList>
    </citation>
    <scope>NUCLEOTIDE SEQUENCE [LARGE SCALE GENOMIC DNA]</scope>
    <source>
        <strain evidence="18 19">DSM 44826</strain>
    </source>
</reference>
<dbReference type="InterPro" id="IPR012308">
    <property type="entry name" value="DNA_ligase_ATP-dep_N"/>
</dbReference>
<evidence type="ECO:0000313" key="18">
    <source>
        <dbReference type="EMBL" id="TWG01239.1"/>
    </source>
</evidence>
<evidence type="ECO:0000256" key="4">
    <source>
        <dbReference type="ARBA" id="ARBA00022723"/>
    </source>
</evidence>
<dbReference type="PANTHER" id="PTHR45674">
    <property type="entry name" value="DNA LIGASE 1/3 FAMILY MEMBER"/>
    <property type="match status" value="1"/>
</dbReference>
<comment type="catalytic activity">
    <reaction evidence="12 14 15">
        <text>ATP + (deoxyribonucleotide)n-3'-hydroxyl + 5'-phospho-(deoxyribonucleotide)m = (deoxyribonucleotide)n+m + AMP + diphosphate.</text>
        <dbReference type="EC" id="6.5.1.1"/>
    </reaction>
</comment>
<evidence type="ECO:0000256" key="11">
    <source>
        <dbReference type="ARBA" id="ARBA00023306"/>
    </source>
</evidence>
<evidence type="ECO:0000256" key="2">
    <source>
        <dbReference type="ARBA" id="ARBA00022618"/>
    </source>
</evidence>
<comment type="similarity">
    <text evidence="14 16">Belongs to the ATP-dependent DNA ligase family.</text>
</comment>
<dbReference type="HAMAP" id="MF_00407">
    <property type="entry name" value="DNA_ligase"/>
    <property type="match status" value="1"/>
</dbReference>
<evidence type="ECO:0000313" key="19">
    <source>
        <dbReference type="Proteomes" id="UP000317940"/>
    </source>
</evidence>
<keyword evidence="7 14" id="KW-0067">ATP-binding</keyword>
<feature type="binding site" evidence="14">
    <location>
        <position position="299"/>
    </location>
    <ligand>
        <name>ATP</name>
        <dbReference type="ChEBI" id="CHEBI:30616"/>
    </ligand>
</feature>
<dbReference type="GO" id="GO:0006260">
    <property type="term" value="P:DNA replication"/>
    <property type="evidence" value="ECO:0007669"/>
    <property type="project" value="UniProtKB-UniRule"/>
</dbReference>
<dbReference type="Pfam" id="PF04679">
    <property type="entry name" value="DNA_ligase_A_C"/>
    <property type="match status" value="1"/>
</dbReference>
<dbReference type="Pfam" id="PF04675">
    <property type="entry name" value="DNA_ligase_A_N"/>
    <property type="match status" value="1"/>
</dbReference>
<dbReference type="GO" id="GO:0006310">
    <property type="term" value="P:DNA recombination"/>
    <property type="evidence" value="ECO:0007669"/>
    <property type="project" value="UniProtKB-UniRule"/>
</dbReference>
<dbReference type="Gene3D" id="2.40.50.140">
    <property type="entry name" value="Nucleic acid-binding proteins"/>
    <property type="match status" value="1"/>
</dbReference>
<dbReference type="InterPro" id="IPR012340">
    <property type="entry name" value="NA-bd_OB-fold"/>
</dbReference>
<dbReference type="AlphaFoldDB" id="A0A561UPG0"/>
<dbReference type="GO" id="GO:0051301">
    <property type="term" value="P:cell division"/>
    <property type="evidence" value="ECO:0007669"/>
    <property type="project" value="UniProtKB-KW"/>
</dbReference>
<evidence type="ECO:0000256" key="9">
    <source>
        <dbReference type="ARBA" id="ARBA00023172"/>
    </source>
</evidence>
<accession>A0A561UPG0</accession>
<dbReference type="GO" id="GO:0006281">
    <property type="term" value="P:DNA repair"/>
    <property type="evidence" value="ECO:0007669"/>
    <property type="project" value="UniProtKB-UniRule"/>
</dbReference>
<dbReference type="NCBIfam" id="NF002868">
    <property type="entry name" value="PRK03180.1"/>
    <property type="match status" value="1"/>
</dbReference>
<dbReference type="RefSeq" id="WP_145907310.1">
    <property type="nucleotide sequence ID" value="NZ_BAAAMZ010000040.1"/>
</dbReference>
<keyword evidence="1 14" id="KW-0436">Ligase</keyword>
<feature type="binding site" evidence="14">
    <location>
        <position position="373"/>
    </location>
    <ligand>
        <name>ATP</name>
        <dbReference type="ChEBI" id="CHEBI:30616"/>
    </ligand>
</feature>
<evidence type="ECO:0000256" key="5">
    <source>
        <dbReference type="ARBA" id="ARBA00022741"/>
    </source>
</evidence>
<comment type="caution">
    <text evidence="18">The sequence shown here is derived from an EMBL/GenBank/DDBJ whole genome shotgun (WGS) entry which is preliminary data.</text>
</comment>
<feature type="binding site" evidence="14">
    <location>
        <position position="259"/>
    </location>
    <ligand>
        <name>ATP</name>
        <dbReference type="ChEBI" id="CHEBI:30616"/>
    </ligand>
</feature>
<evidence type="ECO:0000256" key="3">
    <source>
        <dbReference type="ARBA" id="ARBA00022705"/>
    </source>
</evidence>
<dbReference type="InterPro" id="IPR050191">
    <property type="entry name" value="ATP-dep_DNA_ligase"/>
</dbReference>
<feature type="binding site" evidence="14">
    <location>
        <position position="215"/>
    </location>
    <ligand>
        <name>ATP</name>
        <dbReference type="ChEBI" id="CHEBI:30616"/>
    </ligand>
</feature>
<dbReference type="Pfam" id="PF01068">
    <property type="entry name" value="DNA_ligase_A_M"/>
    <property type="match status" value="1"/>
</dbReference>
<dbReference type="PROSITE" id="PS00333">
    <property type="entry name" value="DNA_LIGASE_A2"/>
    <property type="match status" value="1"/>
</dbReference>
<evidence type="ECO:0000256" key="15">
    <source>
        <dbReference type="RuleBase" id="RU000617"/>
    </source>
</evidence>
<evidence type="ECO:0000256" key="12">
    <source>
        <dbReference type="ARBA" id="ARBA00034003"/>
    </source>
</evidence>
<dbReference type="NCBIfam" id="TIGR00574">
    <property type="entry name" value="dnl1"/>
    <property type="match status" value="1"/>
</dbReference>
<organism evidence="18 19">
    <name type="scientific">Kitasatospora viridis</name>
    <dbReference type="NCBI Taxonomy" id="281105"/>
    <lineage>
        <taxon>Bacteria</taxon>
        <taxon>Bacillati</taxon>
        <taxon>Actinomycetota</taxon>
        <taxon>Actinomycetes</taxon>
        <taxon>Kitasatosporales</taxon>
        <taxon>Streptomycetaceae</taxon>
        <taxon>Kitasatospora</taxon>
    </lineage>
</organism>
<comment type="function">
    <text evidence="13 14">DNA ligase that seals nicks in double-stranded DNA during DNA replication, DNA recombination and DNA repair.</text>
</comment>
<proteinExistence type="inferred from homology"/>